<accession>A0A5C4NRQ4</accession>
<name>A0A5C4NRQ4_9BURK</name>
<comment type="caution">
    <text evidence="2">The sequence shown here is derived from an EMBL/GenBank/DDBJ whole genome shotgun (WGS) entry which is preliminary data.</text>
</comment>
<dbReference type="AlphaFoldDB" id="A0A5C4NRQ4"/>
<sequence>MQAIPAITAITACLLLSCAANVHAANYCDSPQWSIVHNKSYDEVMKIATKRDKIRDAECSFTDVILRIQNEEAGIGRYPGILLIADAQDENFVVTSRVGAYTIFSYRYNDKRLLQFAMKDHSWAEGEEFQAGAYKITGVKEFKTITGFPTTLLVVQTFQFYGPK</sequence>
<dbReference type="EMBL" id="VDGE01000002">
    <property type="protein sequence ID" value="TNC77611.1"/>
    <property type="molecule type" value="Genomic_DNA"/>
</dbReference>
<dbReference type="Proteomes" id="UP000305681">
    <property type="component" value="Unassembled WGS sequence"/>
</dbReference>
<feature type="signal peptide" evidence="1">
    <location>
        <begin position="1"/>
        <end position="24"/>
    </location>
</feature>
<organism evidence="2 3">
    <name type="scientific">Janthinobacterium lividum</name>
    <dbReference type="NCBI Taxonomy" id="29581"/>
    <lineage>
        <taxon>Bacteria</taxon>
        <taxon>Pseudomonadati</taxon>
        <taxon>Pseudomonadota</taxon>
        <taxon>Betaproteobacteria</taxon>
        <taxon>Burkholderiales</taxon>
        <taxon>Oxalobacteraceae</taxon>
        <taxon>Janthinobacterium</taxon>
    </lineage>
</organism>
<feature type="chain" id="PRO_5022890928" evidence="1">
    <location>
        <begin position="25"/>
        <end position="164"/>
    </location>
</feature>
<keyword evidence="1" id="KW-0732">Signal</keyword>
<evidence type="ECO:0000313" key="3">
    <source>
        <dbReference type="Proteomes" id="UP000305681"/>
    </source>
</evidence>
<evidence type="ECO:0000256" key="1">
    <source>
        <dbReference type="SAM" id="SignalP"/>
    </source>
</evidence>
<dbReference type="RefSeq" id="WP_139090411.1">
    <property type="nucleotide sequence ID" value="NZ_VDGE01000002.1"/>
</dbReference>
<evidence type="ECO:0000313" key="2">
    <source>
        <dbReference type="EMBL" id="TNC77611.1"/>
    </source>
</evidence>
<reference evidence="2 3" key="1">
    <citation type="submission" date="2019-06" db="EMBL/GenBank/DDBJ databases">
        <title>Genome sequence of Janthinobacterium lividum UCD_MED1.</title>
        <authorList>
            <person name="De Leon M.E."/>
            <person name="Jospin G."/>
        </authorList>
    </citation>
    <scope>NUCLEOTIDE SEQUENCE [LARGE SCALE GENOMIC DNA]</scope>
    <source>
        <strain evidence="2 3">UCD_MED1</strain>
    </source>
</reference>
<gene>
    <name evidence="2" type="ORF">FHI69_09800</name>
</gene>
<protein>
    <submittedName>
        <fullName evidence="2">Uncharacterized protein</fullName>
    </submittedName>
</protein>
<proteinExistence type="predicted"/>